<dbReference type="PANTHER" id="PTHR30532">
    <property type="entry name" value="IRON III DICITRATE-BINDING PERIPLASMIC PROTEIN"/>
    <property type="match status" value="1"/>
</dbReference>
<evidence type="ECO:0000256" key="3">
    <source>
        <dbReference type="ARBA" id="ARBA00022448"/>
    </source>
</evidence>
<evidence type="ECO:0000256" key="5">
    <source>
        <dbReference type="SAM" id="MobiDB-lite"/>
    </source>
</evidence>
<keyword evidence="4 6" id="KW-0732">Signal</keyword>
<feature type="domain" description="Fe/B12 periplasmic-binding" evidence="7">
    <location>
        <begin position="76"/>
        <end position="333"/>
    </location>
</feature>
<keyword evidence="9" id="KW-1185">Reference proteome</keyword>
<evidence type="ECO:0000256" key="6">
    <source>
        <dbReference type="SAM" id="SignalP"/>
    </source>
</evidence>
<dbReference type="PROSITE" id="PS51257">
    <property type="entry name" value="PROKAR_LIPOPROTEIN"/>
    <property type="match status" value="1"/>
</dbReference>
<sequence>MKKIVTLALASVLSIAMLTGCATKENGTTTTNATEGTNAESPTQSNEDEASSTTTTETTVTDAKGNKVTVPADVKKAVVMDYGILDSIQALEIDVEVAIPSGETPSFLSDFSDSTTIGSIKEPDLEAIFDFEPDVIFISGRQESFYDQLSEIAPTIYVSIDSAKYMEDFKNNTNIVASIFNKETEADEAIKAIEAKVEAAKAVSAKTDDKALIILTNDGSMSAYGAGSRFGIIHDLLGVKAADDTIEVSTHGQEVSYEYISQVNPDILFVVDRTVIAGGTNLAATTLDNELVNETSAATNNKIISLDPDLWYLSGGGLTSVSEMIDEVVAAIQ</sequence>
<dbReference type="SUPFAM" id="SSF53807">
    <property type="entry name" value="Helical backbone' metal receptor"/>
    <property type="match status" value="1"/>
</dbReference>
<dbReference type="InterPro" id="IPR033870">
    <property type="entry name" value="FatB"/>
</dbReference>
<feature type="region of interest" description="Disordered" evidence="5">
    <location>
        <begin position="24"/>
        <end position="64"/>
    </location>
</feature>
<evidence type="ECO:0000259" key="7">
    <source>
        <dbReference type="PROSITE" id="PS50983"/>
    </source>
</evidence>
<feature type="signal peptide" evidence="6">
    <location>
        <begin position="1"/>
        <end position="24"/>
    </location>
</feature>
<dbReference type="InterPro" id="IPR051313">
    <property type="entry name" value="Bact_iron-sidero_bind"/>
</dbReference>
<feature type="compositionally biased region" description="Low complexity" evidence="5">
    <location>
        <begin position="24"/>
        <end position="40"/>
    </location>
</feature>
<reference evidence="8 9" key="1">
    <citation type="submission" date="2016-11" db="EMBL/GenBank/DDBJ databases">
        <authorList>
            <person name="Jaros S."/>
            <person name="Januszkiewicz K."/>
            <person name="Wedrychowicz H."/>
        </authorList>
    </citation>
    <scope>NUCLEOTIDE SEQUENCE [LARGE SCALE GENOMIC DNA]</scope>
    <source>
        <strain evidence="8 9">DSM 15930</strain>
    </source>
</reference>
<evidence type="ECO:0000256" key="1">
    <source>
        <dbReference type="ARBA" id="ARBA00004196"/>
    </source>
</evidence>
<dbReference type="Proteomes" id="UP000184038">
    <property type="component" value="Unassembled WGS sequence"/>
</dbReference>
<name>A0A1M7KQB8_9FIRM</name>
<organism evidence="8 9">
    <name type="scientific">Anaerosporobacter mobilis DSM 15930</name>
    <dbReference type="NCBI Taxonomy" id="1120996"/>
    <lineage>
        <taxon>Bacteria</taxon>
        <taxon>Bacillati</taxon>
        <taxon>Bacillota</taxon>
        <taxon>Clostridia</taxon>
        <taxon>Lachnospirales</taxon>
        <taxon>Lachnospiraceae</taxon>
        <taxon>Anaerosporobacter</taxon>
    </lineage>
</organism>
<keyword evidence="3" id="KW-0813">Transport</keyword>
<dbReference type="PROSITE" id="PS50983">
    <property type="entry name" value="FE_B12_PBP"/>
    <property type="match status" value="1"/>
</dbReference>
<evidence type="ECO:0000313" key="8">
    <source>
        <dbReference type="EMBL" id="SHM67701.1"/>
    </source>
</evidence>
<dbReference type="AlphaFoldDB" id="A0A1M7KQB8"/>
<dbReference type="PANTHER" id="PTHR30532:SF28">
    <property type="entry name" value="PETROBACTIN-BINDING PROTEIN YCLQ"/>
    <property type="match status" value="1"/>
</dbReference>
<dbReference type="Pfam" id="PF01497">
    <property type="entry name" value="Peripla_BP_2"/>
    <property type="match status" value="1"/>
</dbReference>
<evidence type="ECO:0000313" key="9">
    <source>
        <dbReference type="Proteomes" id="UP000184038"/>
    </source>
</evidence>
<proteinExistence type="inferred from homology"/>
<gene>
    <name evidence="8" type="ORF">SAMN02746066_02887</name>
</gene>
<dbReference type="EMBL" id="FRCP01000014">
    <property type="protein sequence ID" value="SHM67701.1"/>
    <property type="molecule type" value="Genomic_DNA"/>
</dbReference>
<accession>A0A1M7KQB8</accession>
<dbReference type="RefSeq" id="WP_073289076.1">
    <property type="nucleotide sequence ID" value="NZ_FRCP01000014.1"/>
</dbReference>
<comment type="similarity">
    <text evidence="2">Belongs to the bacterial solute-binding protein 8 family.</text>
</comment>
<feature type="compositionally biased region" description="Low complexity" evidence="5">
    <location>
        <begin position="51"/>
        <end position="63"/>
    </location>
</feature>
<dbReference type="STRING" id="1120996.SAMN02746066_02887"/>
<comment type="subcellular location">
    <subcellularLocation>
        <location evidence="1">Cell envelope</location>
    </subcellularLocation>
</comment>
<evidence type="ECO:0000256" key="4">
    <source>
        <dbReference type="ARBA" id="ARBA00022729"/>
    </source>
</evidence>
<dbReference type="InterPro" id="IPR002491">
    <property type="entry name" value="ABC_transptr_periplasmic_BD"/>
</dbReference>
<evidence type="ECO:0000256" key="2">
    <source>
        <dbReference type="ARBA" id="ARBA00008814"/>
    </source>
</evidence>
<dbReference type="GO" id="GO:0030288">
    <property type="term" value="C:outer membrane-bounded periplasmic space"/>
    <property type="evidence" value="ECO:0007669"/>
    <property type="project" value="TreeGrafter"/>
</dbReference>
<dbReference type="Gene3D" id="3.40.50.1980">
    <property type="entry name" value="Nitrogenase molybdenum iron protein domain"/>
    <property type="match status" value="2"/>
</dbReference>
<dbReference type="GO" id="GO:1901678">
    <property type="term" value="P:iron coordination entity transport"/>
    <property type="evidence" value="ECO:0007669"/>
    <property type="project" value="UniProtKB-ARBA"/>
</dbReference>
<dbReference type="CDD" id="cd01140">
    <property type="entry name" value="FatB"/>
    <property type="match status" value="1"/>
</dbReference>
<feature type="chain" id="PRO_5012816715" evidence="6">
    <location>
        <begin position="25"/>
        <end position="333"/>
    </location>
</feature>
<protein>
    <submittedName>
        <fullName evidence="8">Iron complex transport system substrate-binding protein</fullName>
    </submittedName>
</protein>